<dbReference type="EMBL" id="JALKHS010000010">
    <property type="protein sequence ID" value="MCK0532576.1"/>
    <property type="molecule type" value="Genomic_DNA"/>
</dbReference>
<dbReference type="Gene3D" id="2.120.10.30">
    <property type="entry name" value="TolB, C-terminal domain"/>
    <property type="match status" value="1"/>
</dbReference>
<sequence length="644" mass="70633">MPLSDTALIPRADLFGNPERGGCQISPCGRWLAFSAPRDGVMNLWVCERGADLAEARPITADRGRGVTEFFWAYDGVHLMFMQDSNGDENVHLFAVPTAGGETRDMTPFPGVRASTFPAERKHPGTLLVMLNKRDPRYPDIFRLDLASGELTLVMENSGFGGFVINDDYRPVLGMQPQPDGGMALVKLDGDKRETWRIIDECDVTNTRPASLHADGRTLYMLDSRGRDTAALVSYDLLGDPDKGTVIAEHPRADISGVWTDLESHAPIAWTATFERREVHLLGDQIRADVEFLDSQNLGEWSVASRTSDDRMWTLRVATDVNPPSMYLYERDGMVLTKLYDMLPKLAGAPLAHMHALTITSRDGLPLVSYLTLPRHAEVPGQPLASSEPLPLVLLVHGGPRMRDAWGFNVTHQWLANRGYAVLAVNFRASTGFGKSFLTAGDGEWGGKMDDDLVDAVSWAVEQGIADRNRLCIMGGSYGGYATLWGLTAHPDLYACGVDIVGPSNLETLAGSIPPYWEAAKNQLYRMIGHAETTEGRALMRERSPVHRAGRIARPLLIGQGANDPRVKQAESDQMVAAMKANGVPVTYVLYPDEGHGFRRPANNIRFQAITEEFLAQNLVGRSEPLAPGEVDGNTAVIVENSLT</sequence>
<dbReference type="SUPFAM" id="SSF82171">
    <property type="entry name" value="DPP6 N-terminal domain-like"/>
    <property type="match status" value="1"/>
</dbReference>
<evidence type="ECO:0000259" key="2">
    <source>
        <dbReference type="Pfam" id="PF00326"/>
    </source>
</evidence>
<keyword evidence="1" id="KW-0378">Hydrolase</keyword>
<evidence type="ECO:0000256" key="1">
    <source>
        <dbReference type="ARBA" id="ARBA00022801"/>
    </source>
</evidence>
<dbReference type="RefSeq" id="WP_247233148.1">
    <property type="nucleotide sequence ID" value="NZ_JALKHS010000010.1"/>
</dbReference>
<keyword evidence="4" id="KW-1185">Reference proteome</keyword>
<dbReference type="PANTHER" id="PTHR42776">
    <property type="entry name" value="SERINE PEPTIDASE S9 FAMILY MEMBER"/>
    <property type="match status" value="1"/>
</dbReference>
<dbReference type="InterPro" id="IPR011042">
    <property type="entry name" value="6-blade_b-propeller_TolB-like"/>
</dbReference>
<dbReference type="InterPro" id="IPR001375">
    <property type="entry name" value="Peptidase_S9_cat"/>
</dbReference>
<dbReference type="Pfam" id="PF00326">
    <property type="entry name" value="Peptidase_S9"/>
    <property type="match status" value="1"/>
</dbReference>
<comment type="caution">
    <text evidence="3">The sequence shown here is derived from an EMBL/GenBank/DDBJ whole genome shotgun (WGS) entry which is preliminary data.</text>
</comment>
<protein>
    <submittedName>
        <fullName evidence="3">S9 family peptidase</fullName>
    </submittedName>
</protein>
<reference evidence="3 4" key="1">
    <citation type="submission" date="2022-04" db="EMBL/GenBank/DDBJ databases">
        <authorList>
            <person name="Huq M.A."/>
        </authorList>
    </citation>
    <scope>NUCLEOTIDE SEQUENCE [LARGE SCALE GENOMIC DNA]</scope>
    <source>
        <strain evidence="3 4">MAH-33</strain>
    </source>
</reference>
<feature type="domain" description="Peptidase S9 prolyl oligopeptidase catalytic" evidence="2">
    <location>
        <begin position="406"/>
        <end position="619"/>
    </location>
</feature>
<dbReference type="Gene3D" id="3.40.50.1820">
    <property type="entry name" value="alpha/beta hydrolase"/>
    <property type="match status" value="1"/>
</dbReference>
<dbReference type="Proteomes" id="UP001203512">
    <property type="component" value="Unassembled WGS sequence"/>
</dbReference>
<evidence type="ECO:0000313" key="3">
    <source>
        <dbReference type="EMBL" id="MCK0532576.1"/>
    </source>
</evidence>
<proteinExistence type="predicted"/>
<name>A0ABT0DZN5_9SPHN</name>
<accession>A0ABT0DZN5</accession>
<gene>
    <name evidence="3" type="ORF">MU848_13375</name>
</gene>
<dbReference type="PANTHER" id="PTHR42776:SF27">
    <property type="entry name" value="DIPEPTIDYL PEPTIDASE FAMILY MEMBER 6"/>
    <property type="match status" value="1"/>
</dbReference>
<dbReference type="SUPFAM" id="SSF53474">
    <property type="entry name" value="alpha/beta-Hydrolases"/>
    <property type="match status" value="1"/>
</dbReference>
<organism evidence="3 4">
    <name type="scientific">Sphingobium agri</name>
    <dbReference type="NCBI Taxonomy" id="2933566"/>
    <lineage>
        <taxon>Bacteria</taxon>
        <taxon>Pseudomonadati</taxon>
        <taxon>Pseudomonadota</taxon>
        <taxon>Alphaproteobacteria</taxon>
        <taxon>Sphingomonadales</taxon>
        <taxon>Sphingomonadaceae</taxon>
        <taxon>Sphingobium</taxon>
    </lineage>
</organism>
<dbReference type="InterPro" id="IPR029058">
    <property type="entry name" value="AB_hydrolase_fold"/>
</dbReference>
<evidence type="ECO:0000313" key="4">
    <source>
        <dbReference type="Proteomes" id="UP001203512"/>
    </source>
</evidence>